<reference evidence="1" key="1">
    <citation type="submission" date="2023-06" db="EMBL/GenBank/DDBJ databases">
        <title>Gycomyces niveus sp.nov., a novel actinomycete isolated from soil in Shouguang.</title>
        <authorList>
            <person name="Yang X."/>
            <person name="Zhao J."/>
        </authorList>
    </citation>
    <scope>NUCLEOTIDE SEQUENCE</scope>
    <source>
        <strain evidence="1">NEAU C2</strain>
    </source>
</reference>
<organism evidence="1 2">
    <name type="scientific">Glycomyces tritici</name>
    <dbReference type="NCBI Taxonomy" id="2665176"/>
    <lineage>
        <taxon>Bacteria</taxon>
        <taxon>Bacillati</taxon>
        <taxon>Actinomycetota</taxon>
        <taxon>Actinomycetes</taxon>
        <taxon>Glycomycetales</taxon>
        <taxon>Glycomycetaceae</taxon>
        <taxon>Glycomyces</taxon>
    </lineage>
</organism>
<protein>
    <submittedName>
        <fullName evidence="1">Uncharacterized protein</fullName>
    </submittedName>
</protein>
<accession>A0ABT7YIQ7</accession>
<evidence type="ECO:0000313" key="1">
    <source>
        <dbReference type="EMBL" id="MDN3238505.1"/>
    </source>
</evidence>
<sequence length="817" mass="91922">MIPDDDPSLVLRAWQALLAGTPEKIDRGLRDGRSNDAVLDDGAWQRIGGHLVDERGRWRRLGDLRGRLLAWEVHVPDRNAWLALVAGEDLLGPEEREAPQGNRQVLRNRALKRIAAELEPAPAPRTPPGSDYYWPREVKRGEEAPGLARQEGFPRHRFEDRVMQLIAKGEWRIEFCSGFERYLVRQRIGLHGYAESRERVASFCAGFRVREPRPLAMVFRAYKKAVYQRTARYLDLHHPAWRPRARAETGLRVIGLEPDSGEGLAGHPLAREWLWYHPRWVEPVGVDLHQNEHERRVSAAIPDQRQQPPKRRLGALLELSFADLLTPGRRIEVYDHLVDQILTESLEDTIAPPPGYASYGRVLVKARKVNQAAPVAPAVPAAAPDSALRDRHRTDGFRDDLAVYRASGADTPPPWMLDHQHLHDTVAALVRTRDLGDEKRDLARMLLQLAAQGALHPQDVKGVFGTLNYLSVHMISTGIAFPGNFTGALTALAQTGSTPFVGALYRCLALQESKRHRYGPAKAWLDTGRDYLDRWRGSWSVAEADAVGFAEANQQVWLAAGGTELRLLEFHLANPYFGTSRLAPDRLIPLARQGRRALHAVGEGVGTLESLTREHGLPASKRYDRASTVTWKIAAQIMFVRALLLQATVDAVRLDAYRDAGERTADHEEMERSVDMLVRAAKIEYQMLTENRLARSHMLTLTQLAMHYAFLNGMRFLKPGGNPANLAIMPSFLKRAVENEFDVNAATGFLIAKEWNAGILASLTSPQIIETLGRRSLRGGPDPQRVDTSPYCMWRRNYREEQALARDFTIGRTLRRA</sequence>
<evidence type="ECO:0000313" key="2">
    <source>
        <dbReference type="Proteomes" id="UP001171902"/>
    </source>
</evidence>
<comment type="caution">
    <text evidence="1">The sequence shown here is derived from an EMBL/GenBank/DDBJ whole genome shotgun (WGS) entry which is preliminary data.</text>
</comment>
<dbReference type="Proteomes" id="UP001171902">
    <property type="component" value="Unassembled WGS sequence"/>
</dbReference>
<name>A0ABT7YIQ7_9ACTN</name>
<keyword evidence="2" id="KW-1185">Reference proteome</keyword>
<gene>
    <name evidence="1" type="ORF">QWI33_02110</name>
</gene>
<proteinExistence type="predicted"/>
<dbReference type="RefSeq" id="WP_289954384.1">
    <property type="nucleotide sequence ID" value="NZ_JAUEMJ010000001.1"/>
</dbReference>
<dbReference type="EMBL" id="JAUEMJ010000001">
    <property type="protein sequence ID" value="MDN3238505.1"/>
    <property type="molecule type" value="Genomic_DNA"/>
</dbReference>